<reference evidence="1 2" key="1">
    <citation type="submission" date="2018-09" db="EMBL/GenBank/DDBJ databases">
        <title>Novel species of Cryobacterium.</title>
        <authorList>
            <person name="Liu Q."/>
            <person name="Xin Y.-H."/>
        </authorList>
    </citation>
    <scope>NUCLEOTIDE SEQUENCE [LARGE SCALE GENOMIC DNA]</scope>
    <source>
        <strain evidence="1 2">Hh39</strain>
    </source>
</reference>
<evidence type="ECO:0000313" key="2">
    <source>
        <dbReference type="Proteomes" id="UP000272015"/>
    </source>
</evidence>
<dbReference type="EMBL" id="QZVS01000037">
    <property type="protein sequence ID" value="RJT91905.1"/>
    <property type="molecule type" value="Genomic_DNA"/>
</dbReference>
<evidence type="ECO:0000313" key="1">
    <source>
        <dbReference type="EMBL" id="RJT91905.1"/>
    </source>
</evidence>
<sequence>MAAEVIVHGIGNLLGAPICKTALIEIPDSMTYQFTPQHRLHGGIGHGSRDIPAALVSENWSAFSSRDNNRYRQALIFGLWDLCMGGDQQWLHDITEDYTIWSFDHGFWLGGEGDWSSESLRKTGTSPWLYDREPGDLDPAVASARALRTAALAVLALNREAIRAVTASVPIEWKIPYADLATAADILFLRAEGVAERLTEAAAHTNFD</sequence>
<gene>
    <name evidence="1" type="ORF">D6T64_00995</name>
</gene>
<accession>A0A3A5MSC0</accession>
<organism evidence="1 2">
    <name type="scientific">Cryobacterium melibiosiphilum</name>
    <dbReference type="NCBI Taxonomy" id="995039"/>
    <lineage>
        <taxon>Bacteria</taxon>
        <taxon>Bacillati</taxon>
        <taxon>Actinomycetota</taxon>
        <taxon>Actinomycetes</taxon>
        <taxon>Micrococcales</taxon>
        <taxon>Microbacteriaceae</taxon>
        <taxon>Cryobacterium</taxon>
    </lineage>
</organism>
<comment type="caution">
    <text evidence="1">The sequence shown here is derived from an EMBL/GenBank/DDBJ whole genome shotgun (WGS) entry which is preliminary data.</text>
</comment>
<dbReference type="AlphaFoldDB" id="A0A3A5MSC0"/>
<protein>
    <submittedName>
        <fullName evidence="1">Uncharacterized protein</fullName>
    </submittedName>
</protein>
<keyword evidence="2" id="KW-1185">Reference proteome</keyword>
<proteinExistence type="predicted"/>
<name>A0A3A5MSC0_9MICO</name>
<dbReference type="Proteomes" id="UP000272015">
    <property type="component" value="Unassembled WGS sequence"/>
</dbReference>